<sequence length="466" mass="52391">MSSFVKRRGAVSIKGTRASLHSGQAILSSGNPSLDHVFGGGFPIGSVIAVEEDKYANYSRVLTKYFLAEGLVNNHSIFTASLEEDPVQLMKKLPTPVEDTEQDKPQKTQTPEEMRIAFRYNNLSVVDLEQKPSTQIGHFFDLSKQIEESELSKHDITYWDGSQVPSEPSKTFTNPCYQTLLSAIHTKSREPQFDPANTDVKDKNLLRICLNSVGSPLWYDQNFPQDLIRFLTILKAIVRNTLSCCLVTLPTHLFQHLPTPSHLYERLVDQTDFCIRLESFAGSDRETNPAFKEYHGLLDIGKISALNSLAAFVPETRDLAFKLRRRKFVIEKLHLPPELGEERDERGGGVKVATMSCSGGGGGGMGKNYGNYLATSKQYDAKHRHVTDRESSEQWKIFRSDGNYRIMHVDHNEYLFASDWKTYSGVTITCTPGFPERMRNRTSGKSNGWMASIIRFAMSNTGVACL</sequence>
<gene>
    <name evidence="9" type="ORF">pipiens_011131</name>
</gene>
<comment type="pathway">
    <text evidence="3">tRNA modification; 5-methoxycarbonylmethyl-2-thiouridine-tRNA biosynthesis.</text>
</comment>
<evidence type="ECO:0000256" key="7">
    <source>
        <dbReference type="ARBA" id="ARBA00022694"/>
    </source>
</evidence>
<keyword evidence="10" id="KW-1185">Reference proteome</keyword>
<keyword evidence="6" id="KW-0963">Cytoplasm</keyword>
<dbReference type="Pfam" id="PF05625">
    <property type="entry name" value="PAXNEB"/>
    <property type="match status" value="1"/>
</dbReference>
<keyword evidence="8" id="KW-0539">Nucleus</keyword>
<protein>
    <recommendedName>
        <fullName evidence="5">Elongator complex protein 4</fullName>
    </recommendedName>
</protein>
<evidence type="ECO:0000256" key="5">
    <source>
        <dbReference type="ARBA" id="ARBA00020265"/>
    </source>
</evidence>
<keyword evidence="7" id="KW-0819">tRNA processing</keyword>
<reference evidence="9 10" key="1">
    <citation type="submission" date="2024-05" db="EMBL/GenBank/DDBJ databases">
        <title>Culex pipiens pipiens assembly and annotation.</title>
        <authorList>
            <person name="Alout H."/>
            <person name="Durand T."/>
        </authorList>
    </citation>
    <scope>NUCLEOTIDE SEQUENCE [LARGE SCALE GENOMIC DNA]</scope>
    <source>
        <strain evidence="9">HA-2024</strain>
        <tissue evidence="9">Whole body</tissue>
    </source>
</reference>
<comment type="similarity">
    <text evidence="4">Belongs to the ELP4 family.</text>
</comment>
<dbReference type="PANTHER" id="PTHR12896:SF1">
    <property type="entry name" value="ELONGATOR COMPLEX PROTEIN 4"/>
    <property type="match status" value="1"/>
</dbReference>
<evidence type="ECO:0000256" key="4">
    <source>
        <dbReference type="ARBA" id="ARBA00007573"/>
    </source>
</evidence>
<dbReference type="PANTHER" id="PTHR12896">
    <property type="entry name" value="PAX6 NEIGHBOR PROTEIN PAXNEB"/>
    <property type="match status" value="1"/>
</dbReference>
<evidence type="ECO:0000256" key="8">
    <source>
        <dbReference type="ARBA" id="ARBA00023242"/>
    </source>
</evidence>
<proteinExistence type="inferred from homology"/>
<evidence type="ECO:0000313" key="9">
    <source>
        <dbReference type="EMBL" id="KAL1395598.1"/>
    </source>
</evidence>
<dbReference type="CDD" id="cd19494">
    <property type="entry name" value="Elp4"/>
    <property type="match status" value="1"/>
</dbReference>
<dbReference type="InterPro" id="IPR027417">
    <property type="entry name" value="P-loop_NTPase"/>
</dbReference>
<evidence type="ECO:0000256" key="2">
    <source>
        <dbReference type="ARBA" id="ARBA00004496"/>
    </source>
</evidence>
<evidence type="ECO:0000256" key="3">
    <source>
        <dbReference type="ARBA" id="ARBA00005043"/>
    </source>
</evidence>
<comment type="subcellular location">
    <subcellularLocation>
        <location evidence="2">Cytoplasm</location>
    </subcellularLocation>
    <subcellularLocation>
        <location evidence="1">Nucleus</location>
    </subcellularLocation>
</comment>
<evidence type="ECO:0000256" key="6">
    <source>
        <dbReference type="ARBA" id="ARBA00022490"/>
    </source>
</evidence>
<dbReference type="GO" id="GO:0005737">
    <property type="term" value="C:cytoplasm"/>
    <property type="evidence" value="ECO:0007669"/>
    <property type="project" value="UniProtKB-SubCell"/>
</dbReference>
<dbReference type="GO" id="GO:0005634">
    <property type="term" value="C:nucleus"/>
    <property type="evidence" value="ECO:0007669"/>
    <property type="project" value="UniProtKB-SubCell"/>
</dbReference>
<comment type="caution">
    <text evidence="9">The sequence shown here is derived from an EMBL/GenBank/DDBJ whole genome shotgun (WGS) entry which is preliminary data.</text>
</comment>
<dbReference type="Gene3D" id="3.40.50.300">
    <property type="entry name" value="P-loop containing nucleotide triphosphate hydrolases"/>
    <property type="match status" value="1"/>
</dbReference>
<evidence type="ECO:0000313" key="10">
    <source>
        <dbReference type="Proteomes" id="UP001562425"/>
    </source>
</evidence>
<dbReference type="InterPro" id="IPR008728">
    <property type="entry name" value="Elongator_complex_protein_4"/>
</dbReference>
<organism evidence="9 10">
    <name type="scientific">Culex pipiens pipiens</name>
    <name type="common">Northern house mosquito</name>
    <dbReference type="NCBI Taxonomy" id="38569"/>
    <lineage>
        <taxon>Eukaryota</taxon>
        <taxon>Metazoa</taxon>
        <taxon>Ecdysozoa</taxon>
        <taxon>Arthropoda</taxon>
        <taxon>Hexapoda</taxon>
        <taxon>Insecta</taxon>
        <taxon>Pterygota</taxon>
        <taxon>Neoptera</taxon>
        <taxon>Endopterygota</taxon>
        <taxon>Diptera</taxon>
        <taxon>Nematocera</taxon>
        <taxon>Culicoidea</taxon>
        <taxon>Culicidae</taxon>
        <taxon>Culicinae</taxon>
        <taxon>Culicini</taxon>
        <taxon>Culex</taxon>
        <taxon>Culex</taxon>
    </lineage>
</organism>
<dbReference type="EMBL" id="JBEHCU010007074">
    <property type="protein sequence ID" value="KAL1395598.1"/>
    <property type="molecule type" value="Genomic_DNA"/>
</dbReference>
<evidence type="ECO:0000256" key="1">
    <source>
        <dbReference type="ARBA" id="ARBA00004123"/>
    </source>
</evidence>
<accession>A0ABD1D7I4</accession>
<dbReference type="AlphaFoldDB" id="A0ABD1D7I4"/>
<dbReference type="Proteomes" id="UP001562425">
    <property type="component" value="Unassembled WGS sequence"/>
</dbReference>
<name>A0ABD1D7I4_CULPP</name>
<dbReference type="GO" id="GO:0008033">
    <property type="term" value="P:tRNA processing"/>
    <property type="evidence" value="ECO:0007669"/>
    <property type="project" value="UniProtKB-KW"/>
</dbReference>